<comment type="caution">
    <text evidence="2">The sequence shown here is derived from an EMBL/GenBank/DDBJ whole genome shotgun (WGS) entry which is preliminary data.</text>
</comment>
<feature type="transmembrane region" description="Helical" evidence="1">
    <location>
        <begin position="321"/>
        <end position="342"/>
    </location>
</feature>
<reference evidence="3" key="1">
    <citation type="submission" date="2018-08" db="EMBL/GenBank/DDBJ databases">
        <title>Mucilaginibacter sp. MYSH2.</title>
        <authorList>
            <person name="Seo T."/>
        </authorList>
    </citation>
    <scope>NUCLEOTIDE SEQUENCE [LARGE SCALE GENOMIC DNA]</scope>
    <source>
        <strain evidence="3">KIRAN</strain>
    </source>
</reference>
<accession>A0A399RNU3</accession>
<feature type="transmembrane region" description="Helical" evidence="1">
    <location>
        <begin position="354"/>
        <end position="373"/>
    </location>
</feature>
<proteinExistence type="predicted"/>
<feature type="transmembrane region" description="Helical" evidence="1">
    <location>
        <begin position="141"/>
        <end position="160"/>
    </location>
</feature>
<dbReference type="Proteomes" id="UP000266005">
    <property type="component" value="Unassembled WGS sequence"/>
</dbReference>
<evidence type="ECO:0000256" key="1">
    <source>
        <dbReference type="SAM" id="Phobius"/>
    </source>
</evidence>
<keyword evidence="3" id="KW-1185">Reference proteome</keyword>
<feature type="transmembrane region" description="Helical" evidence="1">
    <location>
        <begin position="240"/>
        <end position="258"/>
    </location>
</feature>
<evidence type="ECO:0000313" key="3">
    <source>
        <dbReference type="Proteomes" id="UP000266005"/>
    </source>
</evidence>
<feature type="transmembrane region" description="Helical" evidence="1">
    <location>
        <begin position="109"/>
        <end position="129"/>
    </location>
</feature>
<sequence>MFRQNWVRSIRPYVLPALGLKLLLVVFLTILYFRGEFIGDRTTFHKAGITLWEYAQAEPLAYLRLLWFNELESEQLRQDLPFTAYHTYSNSFYFIKLISALNFISAGDYFLNNLYLALFSFWGSAYLVAMLARQFAGCKPVAAIAFVFFPTVLFWSVGLLKDPVMYGSMCWLVAMAIALAHKQTVGPWQLFLLPLQVYLFLKIKMFYAAVLLPLLLVYVLIKRLQVNIKWLRQIERQISLLIILVVVVMLLIVLRIKYFDIDFLLYNVIYSYEGILPRSLDDPHISFTNLQPTLQSLIVNYPKATLSSIYRPFIGESWKPLYVASALENLLLLFLTILSIASAFRKKASIKIELLYVVFLVFILVMAGVTGLSTPNFGTLSRYRIVYLPFLVFLLLQNVYAQRLLRCLRLP</sequence>
<gene>
    <name evidence="2" type="ORF">D1627_17865</name>
</gene>
<evidence type="ECO:0000313" key="2">
    <source>
        <dbReference type="EMBL" id="RIJ33480.1"/>
    </source>
</evidence>
<dbReference type="EMBL" id="QWGE01000007">
    <property type="protein sequence ID" value="RIJ33480.1"/>
    <property type="molecule type" value="Genomic_DNA"/>
</dbReference>
<keyword evidence="1" id="KW-0472">Membrane</keyword>
<keyword evidence="1" id="KW-1133">Transmembrane helix</keyword>
<organism evidence="2 3">
    <name type="scientific">Pontibacter oryzae</name>
    <dbReference type="NCBI Taxonomy" id="2304593"/>
    <lineage>
        <taxon>Bacteria</taxon>
        <taxon>Pseudomonadati</taxon>
        <taxon>Bacteroidota</taxon>
        <taxon>Cytophagia</taxon>
        <taxon>Cytophagales</taxon>
        <taxon>Hymenobacteraceae</taxon>
        <taxon>Pontibacter</taxon>
    </lineage>
</organism>
<protein>
    <recommendedName>
        <fullName evidence="4">Glycosyltransferase RgtA/B/C/D-like domain-containing protein</fullName>
    </recommendedName>
</protein>
<name>A0A399RNU3_9BACT</name>
<keyword evidence="1" id="KW-0812">Transmembrane</keyword>
<evidence type="ECO:0008006" key="4">
    <source>
        <dbReference type="Google" id="ProtNLM"/>
    </source>
</evidence>
<dbReference type="AlphaFoldDB" id="A0A399RNU3"/>
<feature type="transmembrane region" description="Helical" evidence="1">
    <location>
        <begin position="12"/>
        <end position="33"/>
    </location>
</feature>
<feature type="transmembrane region" description="Helical" evidence="1">
    <location>
        <begin position="385"/>
        <end position="401"/>
    </location>
</feature>
<feature type="transmembrane region" description="Helical" evidence="1">
    <location>
        <begin position="197"/>
        <end position="220"/>
    </location>
</feature>